<dbReference type="Proteomes" id="UP001054252">
    <property type="component" value="Unassembled WGS sequence"/>
</dbReference>
<proteinExistence type="predicted"/>
<dbReference type="InterPro" id="IPR032675">
    <property type="entry name" value="LRR_dom_sf"/>
</dbReference>
<dbReference type="InterPro" id="IPR050905">
    <property type="entry name" value="Plant_NBS-LRR"/>
</dbReference>
<evidence type="ECO:0000259" key="2">
    <source>
        <dbReference type="Pfam" id="PF23247"/>
    </source>
</evidence>
<dbReference type="Pfam" id="PF23247">
    <property type="entry name" value="LRR_RPS2"/>
    <property type="match status" value="1"/>
</dbReference>
<reference evidence="3 4" key="1">
    <citation type="journal article" date="2021" name="Commun. Biol.">
        <title>The genome of Shorea leprosula (Dipterocarpaceae) highlights the ecological relevance of drought in aseasonal tropical rainforests.</title>
        <authorList>
            <person name="Ng K.K.S."/>
            <person name="Kobayashi M.J."/>
            <person name="Fawcett J.A."/>
            <person name="Hatakeyama M."/>
            <person name="Paape T."/>
            <person name="Ng C.H."/>
            <person name="Ang C.C."/>
            <person name="Tnah L.H."/>
            <person name="Lee C.T."/>
            <person name="Nishiyama T."/>
            <person name="Sese J."/>
            <person name="O'Brien M.J."/>
            <person name="Copetti D."/>
            <person name="Mohd Noor M.I."/>
            <person name="Ong R.C."/>
            <person name="Putra M."/>
            <person name="Sireger I.Z."/>
            <person name="Indrioko S."/>
            <person name="Kosugi Y."/>
            <person name="Izuno A."/>
            <person name="Isagi Y."/>
            <person name="Lee S.L."/>
            <person name="Shimizu K.K."/>
        </authorList>
    </citation>
    <scope>NUCLEOTIDE SEQUENCE [LARGE SCALE GENOMIC DNA]</scope>
    <source>
        <strain evidence="3">214</strain>
    </source>
</reference>
<sequence length="156" mass="17604">WINVNTIWHASITSSHVAKLTKLIIEGCGNLKYLFPSSIALGLVQLYSLKVTNCNKMEQVITGEGAEDPFPKLFTIILESCPNLKCFYEGSSRLEFPRLYEITVINCPALVAFASSFSSDQKKEITTNDTESEERSVIHTQPFFSDKDCHYIVSWD</sequence>
<evidence type="ECO:0000313" key="3">
    <source>
        <dbReference type="EMBL" id="GKV53775.1"/>
    </source>
</evidence>
<dbReference type="EMBL" id="BPVZ01001875">
    <property type="protein sequence ID" value="GKV53775.1"/>
    <property type="molecule type" value="Genomic_DNA"/>
</dbReference>
<comment type="caution">
    <text evidence="3">The sequence shown here is derived from an EMBL/GenBank/DDBJ whole genome shotgun (WGS) entry which is preliminary data.</text>
</comment>
<evidence type="ECO:0000256" key="1">
    <source>
        <dbReference type="ARBA" id="ARBA00022821"/>
    </source>
</evidence>
<feature type="domain" description="Disease resistance protein At4g27190-like leucine-rich repeats" evidence="2">
    <location>
        <begin position="3"/>
        <end position="112"/>
    </location>
</feature>
<dbReference type="PANTHER" id="PTHR33463">
    <property type="entry name" value="NB-ARC DOMAIN-CONTAINING PROTEIN-RELATED"/>
    <property type="match status" value="1"/>
</dbReference>
<name>A0AAV5MUV7_9ROSI</name>
<feature type="non-terminal residue" evidence="3">
    <location>
        <position position="1"/>
    </location>
</feature>
<evidence type="ECO:0000313" key="4">
    <source>
        <dbReference type="Proteomes" id="UP001054252"/>
    </source>
</evidence>
<dbReference type="AlphaFoldDB" id="A0AAV5MUV7"/>
<dbReference type="Gene3D" id="3.80.10.10">
    <property type="entry name" value="Ribonuclease Inhibitor"/>
    <property type="match status" value="1"/>
</dbReference>
<accession>A0AAV5MUV7</accession>
<keyword evidence="4" id="KW-1185">Reference proteome</keyword>
<dbReference type="PANTHER" id="PTHR33463:SF198">
    <property type="entry name" value="RPP4C3"/>
    <property type="match status" value="1"/>
</dbReference>
<keyword evidence="1" id="KW-0611">Plant defense</keyword>
<gene>
    <name evidence="3" type="ORF">SLEP1_g60289</name>
</gene>
<dbReference type="SUPFAM" id="SSF52047">
    <property type="entry name" value="RNI-like"/>
    <property type="match status" value="1"/>
</dbReference>
<organism evidence="3 4">
    <name type="scientific">Rubroshorea leprosula</name>
    <dbReference type="NCBI Taxonomy" id="152421"/>
    <lineage>
        <taxon>Eukaryota</taxon>
        <taxon>Viridiplantae</taxon>
        <taxon>Streptophyta</taxon>
        <taxon>Embryophyta</taxon>
        <taxon>Tracheophyta</taxon>
        <taxon>Spermatophyta</taxon>
        <taxon>Magnoliopsida</taxon>
        <taxon>eudicotyledons</taxon>
        <taxon>Gunneridae</taxon>
        <taxon>Pentapetalae</taxon>
        <taxon>rosids</taxon>
        <taxon>malvids</taxon>
        <taxon>Malvales</taxon>
        <taxon>Dipterocarpaceae</taxon>
        <taxon>Rubroshorea</taxon>
    </lineage>
</organism>
<protein>
    <recommendedName>
        <fullName evidence="2">Disease resistance protein At4g27190-like leucine-rich repeats domain-containing protein</fullName>
    </recommendedName>
</protein>
<dbReference type="InterPro" id="IPR057135">
    <property type="entry name" value="At4g27190-like_LRR"/>
</dbReference>